<dbReference type="SUPFAM" id="SSF75412">
    <property type="entry name" value="Hypothetical protein MTH1880"/>
    <property type="match status" value="1"/>
</dbReference>
<reference evidence="1 2" key="1">
    <citation type="journal article" date="2017" name="BMC Genomics">
        <title>Genomic analysis of methanogenic archaea reveals a shift towards energy conservation.</title>
        <authorList>
            <person name="Gilmore S.P."/>
            <person name="Henske J.K."/>
            <person name="Sexton J.A."/>
            <person name="Solomon K.V."/>
            <person name="Seppala S."/>
            <person name="Yoo J.I."/>
            <person name="Huyett L.M."/>
            <person name="Pressman A."/>
            <person name="Cogan J.Z."/>
            <person name="Kivenson V."/>
            <person name="Peng X."/>
            <person name="Tan Y."/>
            <person name="Valentine D.L."/>
            <person name="O'Malley M.A."/>
        </authorList>
    </citation>
    <scope>NUCLEOTIDE SEQUENCE [LARGE SCALE GENOMIC DNA]</scope>
    <source>
        <strain evidence="1 2">M.o.H.</strain>
    </source>
</reference>
<evidence type="ECO:0000313" key="2">
    <source>
        <dbReference type="Proteomes" id="UP000217784"/>
    </source>
</evidence>
<gene>
    <name evidence="1" type="ORF">ASJ80_05225</name>
</gene>
<dbReference type="AlphaFoldDB" id="A0A2A2H4L6"/>
<dbReference type="InterPro" id="IPR035933">
    <property type="entry name" value="MTH1880"/>
</dbReference>
<dbReference type="Proteomes" id="UP000217784">
    <property type="component" value="Unassembled WGS sequence"/>
</dbReference>
<accession>A0A2A2H4L6</accession>
<organism evidence="1 2">
    <name type="scientific">Methanobacterium bryantii</name>
    <dbReference type="NCBI Taxonomy" id="2161"/>
    <lineage>
        <taxon>Archaea</taxon>
        <taxon>Methanobacteriati</taxon>
        <taxon>Methanobacteriota</taxon>
        <taxon>Methanomada group</taxon>
        <taxon>Methanobacteria</taxon>
        <taxon>Methanobacteriales</taxon>
        <taxon>Methanobacteriaceae</taxon>
        <taxon>Methanobacterium</taxon>
    </lineage>
</organism>
<dbReference type="RefSeq" id="WP_069585297.1">
    <property type="nucleotide sequence ID" value="NZ_LMVM01000023.1"/>
</dbReference>
<dbReference type="Pfam" id="PF05370">
    <property type="entry name" value="DUF749"/>
    <property type="match status" value="1"/>
</dbReference>
<name>A0A2A2H4L6_METBR</name>
<protein>
    <recommendedName>
        <fullName evidence="3">DUF749 domain-containing protein</fullName>
    </recommendedName>
</protein>
<sequence length="88" mass="10060">MFIATLVGIFKFNELPQEYGPYVKYKASLEKKNIDENEKIAILNISGTESYHVLFLDSYKSTAEIDEELKAADAKLNYNTKKILEGHL</sequence>
<comment type="caution">
    <text evidence="1">The sequence shown here is derived from an EMBL/GenBank/DDBJ whole genome shotgun (WGS) entry which is preliminary data.</text>
</comment>
<evidence type="ECO:0008006" key="3">
    <source>
        <dbReference type="Google" id="ProtNLM"/>
    </source>
</evidence>
<dbReference type="Gene3D" id="3.30.160.120">
    <property type="entry name" value="Hypothetical protein MTH1880"/>
    <property type="match status" value="1"/>
</dbReference>
<keyword evidence="2" id="KW-1185">Reference proteome</keyword>
<dbReference type="OrthoDB" id="80045at2157"/>
<dbReference type="InterPro" id="IPR008032">
    <property type="entry name" value="DUF749"/>
</dbReference>
<dbReference type="EMBL" id="LMVM01000023">
    <property type="protein sequence ID" value="PAV04256.1"/>
    <property type="molecule type" value="Genomic_DNA"/>
</dbReference>
<evidence type="ECO:0000313" key="1">
    <source>
        <dbReference type="EMBL" id="PAV04256.1"/>
    </source>
</evidence>
<proteinExistence type="predicted"/>